<dbReference type="Pfam" id="PF13489">
    <property type="entry name" value="Methyltransf_23"/>
    <property type="match status" value="1"/>
</dbReference>
<dbReference type="STRING" id="599839.J7SBR7"/>
<dbReference type="AlphaFoldDB" id="J7SBR7"/>
<reference evidence="2 3" key="1">
    <citation type="journal article" date="2012" name="Appl. Environ. Microbiol.">
        <title>Short-read sequencing for genomic analysis of the brown rot fungus Fibroporia radiculosa.</title>
        <authorList>
            <person name="Tang J.D."/>
            <person name="Perkins A.D."/>
            <person name="Sonstegard T.S."/>
            <person name="Schroeder S.G."/>
            <person name="Burgess S.C."/>
            <person name="Diehl S.V."/>
        </authorList>
    </citation>
    <scope>NUCLEOTIDE SEQUENCE [LARGE SCALE GENOMIC DNA]</scope>
    <source>
        <strain evidence="2 3">TFFH 294</strain>
    </source>
</reference>
<dbReference type="GeneID" id="24092972"/>
<dbReference type="InterPro" id="IPR029063">
    <property type="entry name" value="SAM-dependent_MTases_sf"/>
</dbReference>
<dbReference type="CDD" id="cd02440">
    <property type="entry name" value="AdoMet_MTases"/>
    <property type="match status" value="1"/>
</dbReference>
<dbReference type="HOGENOM" id="CLU_037990_1_1_1"/>
<name>J7SBR7_9APHY</name>
<dbReference type="SUPFAM" id="SSF53335">
    <property type="entry name" value="S-adenosyl-L-methionine-dependent methyltransferases"/>
    <property type="match status" value="1"/>
</dbReference>
<keyword evidence="3" id="KW-1185">Reference proteome</keyword>
<dbReference type="OrthoDB" id="3647at2759"/>
<evidence type="ECO:0000313" key="2">
    <source>
        <dbReference type="EMBL" id="CCL98061.1"/>
    </source>
</evidence>
<dbReference type="RefSeq" id="XP_012177344.1">
    <property type="nucleotide sequence ID" value="XM_012321954.1"/>
</dbReference>
<evidence type="ECO:0000256" key="1">
    <source>
        <dbReference type="ARBA" id="ARBA00022679"/>
    </source>
</evidence>
<dbReference type="PANTHER" id="PTHR43861:SF3">
    <property type="entry name" value="PUTATIVE (AFU_ORTHOLOGUE AFUA_2G14390)-RELATED"/>
    <property type="match status" value="1"/>
</dbReference>
<dbReference type="PANTHER" id="PTHR43861">
    <property type="entry name" value="TRANS-ACONITATE 2-METHYLTRANSFERASE-RELATED"/>
    <property type="match status" value="1"/>
</dbReference>
<evidence type="ECO:0008006" key="4">
    <source>
        <dbReference type="Google" id="ProtNLM"/>
    </source>
</evidence>
<dbReference type="InParanoid" id="J7SBR7"/>
<dbReference type="Gene3D" id="3.40.50.150">
    <property type="entry name" value="Vaccinia Virus protein VP39"/>
    <property type="match status" value="1"/>
</dbReference>
<gene>
    <name evidence="2" type="ORF">FIBRA_00055</name>
</gene>
<protein>
    <recommendedName>
        <fullName evidence="4">Methyltransferase domain-containing protein</fullName>
    </recommendedName>
</protein>
<dbReference type="Proteomes" id="UP000006352">
    <property type="component" value="Unassembled WGS sequence"/>
</dbReference>
<dbReference type="GO" id="GO:0016740">
    <property type="term" value="F:transferase activity"/>
    <property type="evidence" value="ECO:0007669"/>
    <property type="project" value="UniProtKB-KW"/>
</dbReference>
<keyword evidence="1" id="KW-0808">Transferase</keyword>
<organism evidence="2 3">
    <name type="scientific">Fibroporia radiculosa</name>
    <dbReference type="NCBI Taxonomy" id="599839"/>
    <lineage>
        <taxon>Eukaryota</taxon>
        <taxon>Fungi</taxon>
        <taxon>Dikarya</taxon>
        <taxon>Basidiomycota</taxon>
        <taxon>Agaricomycotina</taxon>
        <taxon>Agaricomycetes</taxon>
        <taxon>Polyporales</taxon>
        <taxon>Fibroporiaceae</taxon>
        <taxon>Fibroporia</taxon>
    </lineage>
</organism>
<accession>J7SBR7</accession>
<dbReference type="EMBL" id="HE796868">
    <property type="protein sequence ID" value="CCL98061.1"/>
    <property type="molecule type" value="Genomic_DNA"/>
</dbReference>
<evidence type="ECO:0000313" key="3">
    <source>
        <dbReference type="Proteomes" id="UP000006352"/>
    </source>
</evidence>
<proteinExistence type="predicted"/>
<sequence>MDHHAHAHSHDHGDAATAANKARFDKTAEQYDDIPGVLDMHKRQSAAIMQKYGTLFDASSTDLLDFACGTGLLSQALAPHVRSILGVDISNAMVDRYNARAAQDGFGTDEMHAICAELKEGNETELNGRKFDIVVCSAAYHHMTSIENTTRLLSSCLKPGGSLLITDMMASDDYKVLSRMPYAEAVPHKAGFDEATIRATFEGAGLVNTEYEYMLSATIHDTDVNFFLARGIKSVM</sequence>